<dbReference type="Proteomes" id="UP000807306">
    <property type="component" value="Unassembled WGS sequence"/>
</dbReference>
<evidence type="ECO:0000256" key="15">
    <source>
        <dbReference type="ARBA" id="ARBA00023166"/>
    </source>
</evidence>
<dbReference type="GO" id="GO:0016906">
    <property type="term" value="F:sterol 3-beta-glucosyltransferase activity"/>
    <property type="evidence" value="ECO:0007669"/>
    <property type="project" value="UniProtKB-EC"/>
</dbReference>
<protein>
    <recommendedName>
        <fullName evidence="5">Sterol 3-beta-glucosyltransferase</fullName>
        <ecNumber evidence="4">2.4.1.173</ecNumber>
    </recommendedName>
    <alternativeName>
        <fullName evidence="17">Autophagy-related protein 26</fullName>
    </alternativeName>
</protein>
<evidence type="ECO:0000313" key="22">
    <source>
        <dbReference type="EMBL" id="KAF9535744.1"/>
    </source>
</evidence>
<dbReference type="CDD" id="cd13216">
    <property type="entry name" value="PH-GRAM2_AGT26"/>
    <property type="match status" value="1"/>
</dbReference>
<dbReference type="InterPro" id="IPR048066">
    <property type="entry name" value="ATG26_PH_GRAM1"/>
</dbReference>
<dbReference type="EMBL" id="MU157824">
    <property type="protein sequence ID" value="KAF9535744.1"/>
    <property type="molecule type" value="Genomic_DNA"/>
</dbReference>
<gene>
    <name evidence="22" type="ORF">CPB83DRAFT_842264</name>
</gene>
<dbReference type="CDD" id="cd13215">
    <property type="entry name" value="PH-GRAM1_AGT26"/>
    <property type="match status" value="1"/>
</dbReference>
<comment type="subcellular location">
    <subcellularLocation>
        <location evidence="2">Cytoplasm</location>
    </subcellularLocation>
    <subcellularLocation>
        <location evidence="1">Membrane</location>
        <topology evidence="1">Peripheral membrane protein</topology>
    </subcellularLocation>
</comment>
<keyword evidence="9" id="KW-0808">Transferase</keyword>
<evidence type="ECO:0000256" key="7">
    <source>
        <dbReference type="ARBA" id="ARBA00022516"/>
    </source>
</evidence>
<dbReference type="InterPro" id="IPR004182">
    <property type="entry name" value="GRAM"/>
</dbReference>
<reference evidence="22" key="1">
    <citation type="submission" date="2020-11" db="EMBL/GenBank/DDBJ databases">
        <authorList>
            <consortium name="DOE Joint Genome Institute"/>
            <person name="Ahrendt S."/>
            <person name="Riley R."/>
            <person name="Andreopoulos W."/>
            <person name="Labutti K."/>
            <person name="Pangilinan J."/>
            <person name="Ruiz-Duenas F.J."/>
            <person name="Barrasa J.M."/>
            <person name="Sanchez-Garcia M."/>
            <person name="Camarero S."/>
            <person name="Miyauchi S."/>
            <person name="Serrano A."/>
            <person name="Linde D."/>
            <person name="Babiker R."/>
            <person name="Drula E."/>
            <person name="Ayuso-Fernandez I."/>
            <person name="Pacheco R."/>
            <person name="Padilla G."/>
            <person name="Ferreira P."/>
            <person name="Barriuso J."/>
            <person name="Kellner H."/>
            <person name="Castanera R."/>
            <person name="Alfaro M."/>
            <person name="Ramirez L."/>
            <person name="Pisabarro A.G."/>
            <person name="Kuo A."/>
            <person name="Tritt A."/>
            <person name="Lipzen A."/>
            <person name="He G."/>
            <person name="Yan M."/>
            <person name="Ng V."/>
            <person name="Cullen D."/>
            <person name="Martin F."/>
            <person name="Rosso M.-N."/>
            <person name="Henrissat B."/>
            <person name="Hibbett D."/>
            <person name="Martinez A.T."/>
            <person name="Grigoriev I.V."/>
        </authorList>
    </citation>
    <scope>NUCLEOTIDE SEQUENCE</scope>
    <source>
        <strain evidence="22">CBS 506.95</strain>
    </source>
</reference>
<sequence length="1452" mass="160176">MASPSTSTKELPKEGESKTQKDLVQSPSRVKRLSNVVEKTVDNLLSRSTSGTSSTSAGSTSTSPRRVFSLNRRGRNSNLSPDRESTPTVSASTPTLVTQKPKIAVPSPNEDSPFIRPPSPPLRPSLLRSFRGDSSMRAGTQTLIQALQALPWMNGSDNEDGSSNDAESGEEDGEEDERPAMKRLASSIHTIHRPLARSQRVTIPTASKEAHGAVPIETDREDLADLSSDDELDHDFEEEARDTVSPVETATASSKAVQRPPLAPHDRGSMATIRLHRRVRLADKLREVFELDDINEVLAEMPSWLLRSVLLQGYMYLTNSYLCFFAHMPSREDQVLKSGSLNKKAQRTKRWIKHWFVLKNDALSWYQSSADPYFPHGIVDLRYAISCDPYGEKGFRLRTNAKTVTLSADSVPSREEWVKAIRKVIFKAQNMGDSVKIAIPYSAILDVERSTAMDFSETIEVKVVDKDDNFSVDSYFFAYFHDLPDALDQIRDAVRKYRSEHALPMDASPPALLDTTALRTPAQPDRTTGAEPSSPRSSVSTFRLSSLFRPFSESTTPTRASSSLNSESNNEDFTHVQRKGDSSFIPITASPKSMTPIPLPRHTTDPNPMSSSAGGPGIPASLPAAPEHTYPPSTSNSTILYPNSSSFLNRDSSGSGTSTWGLGMGVPSWLKAPRKAFVGSMLSSTSTSTGLDFQSQIGGLDSSQSMPVKEMYSSATQSSPGQLPTSKSSGFGDLAFSVLESPDMLPEQEISDKFRSAFAYDEKETLLGYFPGYIYRLLPVFGKLYISTNYFCFKSSGPLAARTRMTLPIRDILACEKSKATRFGHSGLIIIVKGHEELFFEFNAEEKRDAFAHLLERQMDDVRRRLAHGDAVSPSSGKKDALILEEFEARTSSSSEDDPAPPTDAMADELPAVMFTSASSTFLTFKPKKSLHFTFLTIGSRGDVQPYIALSKGLMADGHRCKIATHGEFKDWIESHGIEFGFVGGDPAELMRICIENGTFTVSFLKEGLLKFRDWLDDLLKTSWEACQGTDVLVESPSAMGGYHIAEALRIPYFRAFTMTWTRTRAYPHAFAVPERKMGGSYNYMSYVMFDQVFWRAQSGQINRWRRNFLNLPPTSLDKIEPHKIPFLYNFSPHVVPPPLDWPEWIRVTGYWFLDDADVSAKKWTPPESLVTFIDKAHNSGKKVVYIGFGSIVVPDPKAMTAAVIEAVVNSGVHAILSKGWSDRLHSKTSEASEPEEPLPSQIYPIPSIPHDWLFTRIDAACHHGGAGTTGASLRAGIPTIIHPFFGDQFFWADRVEALGVGAGVRKLTVAALTDALTTATTDPKQISRAKLLGEHIRGEDGVATAIESIYRDMEYARSLIKQRDTEDLEEQGLVGEDSTIRNQEIMSPSSFGSSGSAHRAPSEDWSVIDQEERRSSLGSNDGRKRVSIGSAVKAVVPDSFIPGTSPSKRVL</sequence>
<comment type="catalytic activity">
    <reaction evidence="18">
        <text>ergosterol + UDP-alpha-D-glucose = ergosteryl 3-beta-D-glucoside + UDP + H(+)</text>
        <dbReference type="Rhea" id="RHEA:61836"/>
        <dbReference type="ChEBI" id="CHEBI:15378"/>
        <dbReference type="ChEBI" id="CHEBI:16933"/>
        <dbReference type="ChEBI" id="CHEBI:52973"/>
        <dbReference type="ChEBI" id="CHEBI:58223"/>
        <dbReference type="ChEBI" id="CHEBI:58885"/>
    </reaction>
    <physiologicalReaction direction="left-to-right" evidence="18">
        <dbReference type="Rhea" id="RHEA:61837"/>
    </physiologicalReaction>
</comment>
<keyword evidence="23" id="KW-1185">Reference proteome</keyword>
<feature type="compositionally biased region" description="Polar residues" evidence="20">
    <location>
        <begin position="76"/>
        <end position="98"/>
    </location>
</feature>
<dbReference type="SMART" id="SM00233">
    <property type="entry name" value="PH"/>
    <property type="match status" value="1"/>
</dbReference>
<evidence type="ECO:0000256" key="18">
    <source>
        <dbReference type="ARBA" id="ARBA00047886"/>
    </source>
</evidence>
<dbReference type="FunFam" id="2.30.29.30:FF:000391">
    <property type="entry name" value="Sterol 3-beta-glucosyltransferase"/>
    <property type="match status" value="1"/>
</dbReference>
<dbReference type="Gene3D" id="2.30.29.30">
    <property type="entry name" value="Pleckstrin-homology domain (PH domain)/Phosphotyrosine-binding domain (PTB)"/>
    <property type="match status" value="2"/>
</dbReference>
<organism evidence="22 23">
    <name type="scientific">Crepidotus variabilis</name>
    <dbReference type="NCBI Taxonomy" id="179855"/>
    <lineage>
        <taxon>Eukaryota</taxon>
        <taxon>Fungi</taxon>
        <taxon>Dikarya</taxon>
        <taxon>Basidiomycota</taxon>
        <taxon>Agaricomycotina</taxon>
        <taxon>Agaricomycetes</taxon>
        <taxon>Agaricomycetidae</taxon>
        <taxon>Agaricales</taxon>
        <taxon>Agaricineae</taxon>
        <taxon>Crepidotaceae</taxon>
        <taxon>Crepidotus</taxon>
    </lineage>
</organism>
<feature type="region of interest" description="Disordered" evidence="20">
    <location>
        <begin position="1"/>
        <end position="213"/>
    </location>
</feature>
<evidence type="ECO:0000256" key="9">
    <source>
        <dbReference type="ARBA" id="ARBA00022679"/>
    </source>
</evidence>
<feature type="region of interest" description="Disordered" evidence="20">
    <location>
        <begin position="1367"/>
        <end position="1429"/>
    </location>
</feature>
<comment type="catalytic activity">
    <reaction evidence="19">
        <text>a sterol + UDP-alpha-D-glucose = a sterol 3-beta-D-glucoside + UDP + H(+)</text>
        <dbReference type="Rhea" id="RHEA:22724"/>
        <dbReference type="ChEBI" id="CHEBI:15378"/>
        <dbReference type="ChEBI" id="CHEBI:15889"/>
        <dbReference type="ChEBI" id="CHEBI:37424"/>
        <dbReference type="ChEBI" id="CHEBI:58223"/>
        <dbReference type="ChEBI" id="CHEBI:58885"/>
        <dbReference type="EC" id="2.4.1.173"/>
    </reaction>
    <physiologicalReaction direction="left-to-right" evidence="19">
        <dbReference type="Rhea" id="RHEA:22725"/>
    </physiologicalReaction>
</comment>
<feature type="compositionally biased region" description="Polar residues" evidence="20">
    <location>
        <begin position="530"/>
        <end position="544"/>
    </location>
</feature>
<feature type="region of interest" description="Disordered" evidence="20">
    <location>
        <begin position="236"/>
        <end position="267"/>
    </location>
</feature>
<keyword evidence="10" id="KW-0677">Repeat</keyword>
<keyword evidence="16" id="KW-0753">Steroid metabolism</keyword>
<evidence type="ECO:0000256" key="8">
    <source>
        <dbReference type="ARBA" id="ARBA00022676"/>
    </source>
</evidence>
<feature type="region of interest" description="Disordered" evidence="20">
    <location>
        <begin position="521"/>
        <end position="635"/>
    </location>
</feature>
<evidence type="ECO:0000256" key="4">
    <source>
        <dbReference type="ARBA" id="ARBA00012650"/>
    </source>
</evidence>
<evidence type="ECO:0000256" key="16">
    <source>
        <dbReference type="ARBA" id="ARBA00023221"/>
    </source>
</evidence>
<feature type="compositionally biased region" description="Low complexity" evidence="20">
    <location>
        <begin position="46"/>
        <end position="63"/>
    </location>
</feature>
<dbReference type="GO" id="GO:0016020">
    <property type="term" value="C:membrane"/>
    <property type="evidence" value="ECO:0007669"/>
    <property type="project" value="UniProtKB-SubCell"/>
</dbReference>
<evidence type="ECO:0000256" key="17">
    <source>
        <dbReference type="ARBA" id="ARBA00029843"/>
    </source>
</evidence>
<evidence type="ECO:0000256" key="6">
    <source>
        <dbReference type="ARBA" id="ARBA00022490"/>
    </source>
</evidence>
<evidence type="ECO:0000256" key="5">
    <source>
        <dbReference type="ARBA" id="ARBA00017894"/>
    </source>
</evidence>
<dbReference type="PANTHER" id="PTHR48050">
    <property type="entry name" value="STEROL 3-BETA-GLUCOSYLTRANSFERASE"/>
    <property type="match status" value="1"/>
</dbReference>
<dbReference type="SUPFAM" id="SSF50729">
    <property type="entry name" value="PH domain-like"/>
    <property type="match status" value="1"/>
</dbReference>
<dbReference type="SUPFAM" id="SSF53756">
    <property type="entry name" value="UDP-Glycosyltransferase/glycogen phosphorylase"/>
    <property type="match status" value="1"/>
</dbReference>
<evidence type="ECO:0000256" key="12">
    <source>
        <dbReference type="ARBA" id="ARBA00023011"/>
    </source>
</evidence>
<evidence type="ECO:0000256" key="14">
    <source>
        <dbReference type="ARBA" id="ARBA00023136"/>
    </source>
</evidence>
<evidence type="ECO:0000256" key="13">
    <source>
        <dbReference type="ARBA" id="ARBA00023098"/>
    </source>
</evidence>
<feature type="compositionally biased region" description="Acidic residues" evidence="20">
    <location>
        <begin position="157"/>
        <end position="177"/>
    </location>
</feature>
<evidence type="ECO:0000313" key="23">
    <source>
        <dbReference type="Proteomes" id="UP000807306"/>
    </source>
</evidence>
<dbReference type="InterPro" id="IPR011993">
    <property type="entry name" value="PH-like_dom_sf"/>
</dbReference>
<dbReference type="InterPro" id="IPR004276">
    <property type="entry name" value="GlycoTrans_28_N"/>
</dbReference>
<dbReference type="GO" id="GO:0005975">
    <property type="term" value="P:carbohydrate metabolic process"/>
    <property type="evidence" value="ECO:0007669"/>
    <property type="project" value="InterPro"/>
</dbReference>
<feature type="domain" description="PH" evidence="21">
    <location>
        <begin position="334"/>
        <end position="426"/>
    </location>
</feature>
<evidence type="ECO:0000256" key="20">
    <source>
        <dbReference type="SAM" id="MobiDB-lite"/>
    </source>
</evidence>
<dbReference type="InterPro" id="IPR002213">
    <property type="entry name" value="UDP_glucos_trans"/>
</dbReference>
<feature type="compositionally biased region" description="Low complexity" evidence="20">
    <location>
        <begin position="610"/>
        <end position="626"/>
    </location>
</feature>
<evidence type="ECO:0000256" key="3">
    <source>
        <dbReference type="ARBA" id="ARBA00006962"/>
    </source>
</evidence>
<evidence type="ECO:0000259" key="21">
    <source>
        <dbReference type="PROSITE" id="PS50003"/>
    </source>
</evidence>
<dbReference type="Pfam" id="PF03033">
    <property type="entry name" value="Glyco_transf_28"/>
    <property type="match status" value="1"/>
</dbReference>
<proteinExistence type="inferred from homology"/>
<dbReference type="PROSITE" id="PS50003">
    <property type="entry name" value="PH_DOMAIN"/>
    <property type="match status" value="1"/>
</dbReference>
<dbReference type="OrthoDB" id="10261837at2759"/>
<keyword evidence="7" id="KW-0444">Lipid biosynthesis</keyword>
<evidence type="ECO:0000256" key="10">
    <source>
        <dbReference type="ARBA" id="ARBA00022737"/>
    </source>
</evidence>
<evidence type="ECO:0000256" key="2">
    <source>
        <dbReference type="ARBA" id="ARBA00004496"/>
    </source>
</evidence>
<keyword evidence="6" id="KW-0963">Cytoplasm</keyword>
<feature type="compositionally biased region" description="Basic and acidic residues" evidence="20">
    <location>
        <begin position="10"/>
        <end position="21"/>
    </location>
</feature>
<dbReference type="InterPro" id="IPR050426">
    <property type="entry name" value="Glycosyltransferase_28"/>
</dbReference>
<feature type="compositionally biased region" description="Basic and acidic residues" evidence="20">
    <location>
        <begin position="572"/>
        <end position="581"/>
    </location>
</feature>
<comment type="similarity">
    <text evidence="3">Belongs to the glycosyltransferase 28 family.</text>
</comment>
<keyword evidence="14" id="KW-0472">Membrane</keyword>
<keyword evidence="11" id="KW-0752">Steroid biosynthesis</keyword>
<dbReference type="Pfam" id="PF06722">
    <property type="entry name" value="EryCIII-like_C"/>
    <property type="match status" value="1"/>
</dbReference>
<feature type="compositionally biased region" description="Polar residues" evidence="20">
    <location>
        <begin position="246"/>
        <end position="256"/>
    </location>
</feature>
<keyword evidence="13" id="KW-0443">Lipid metabolism</keyword>
<dbReference type="FunFam" id="3.40.50.2000:FF:000009">
    <property type="entry name" value="Sterol 3-beta-glucosyltransferase UGT80A2"/>
    <property type="match status" value="1"/>
</dbReference>
<keyword evidence="12" id="KW-0756">Sterol biosynthesis</keyword>
<dbReference type="SMART" id="SM00568">
    <property type="entry name" value="GRAM"/>
    <property type="match status" value="2"/>
</dbReference>
<dbReference type="InterPro" id="IPR001849">
    <property type="entry name" value="PH_domain"/>
</dbReference>
<dbReference type="InterPro" id="IPR010610">
    <property type="entry name" value="EryCIII-like_C"/>
</dbReference>
<dbReference type="FunFam" id="3.40.50.2000:FF:000029">
    <property type="entry name" value="Sterol 3-beta-glucosyltransferase"/>
    <property type="match status" value="1"/>
</dbReference>
<evidence type="ECO:0000256" key="11">
    <source>
        <dbReference type="ARBA" id="ARBA00022955"/>
    </source>
</evidence>
<dbReference type="Gene3D" id="3.40.50.2000">
    <property type="entry name" value="Glycogen Phosphorylase B"/>
    <property type="match status" value="2"/>
</dbReference>
<dbReference type="GO" id="GO:0005737">
    <property type="term" value="C:cytoplasm"/>
    <property type="evidence" value="ECO:0007669"/>
    <property type="project" value="UniProtKB-SubCell"/>
</dbReference>
<dbReference type="Pfam" id="PF00169">
    <property type="entry name" value="PH"/>
    <property type="match status" value="1"/>
</dbReference>
<dbReference type="InterPro" id="IPR048065">
    <property type="entry name" value="ATG26_PH_GRAM2"/>
</dbReference>
<feature type="compositionally biased region" description="Low complexity" evidence="20">
    <location>
        <begin position="1388"/>
        <end position="1397"/>
    </location>
</feature>
<evidence type="ECO:0000256" key="19">
    <source>
        <dbReference type="ARBA" id="ARBA00049453"/>
    </source>
</evidence>
<dbReference type="EC" id="2.4.1.173" evidence="4"/>
<accession>A0A9P6JWY3</accession>
<dbReference type="CDD" id="cd03784">
    <property type="entry name" value="GT1_Gtf-like"/>
    <property type="match status" value="1"/>
</dbReference>
<dbReference type="Pfam" id="PF02893">
    <property type="entry name" value="GRAM"/>
    <property type="match status" value="1"/>
</dbReference>
<keyword evidence="15" id="KW-1207">Sterol metabolism</keyword>
<dbReference type="FunFam" id="2.30.29.30:FF:000303">
    <property type="entry name" value="Sterol 3-beta-glucosyltransferase"/>
    <property type="match status" value="1"/>
</dbReference>
<keyword evidence="8" id="KW-0328">Glycosyltransferase</keyword>
<dbReference type="PANTHER" id="PTHR48050:SF25">
    <property type="entry name" value="STEROL 3-BETA-GLUCOSYLTRANSFERASE"/>
    <property type="match status" value="1"/>
</dbReference>
<comment type="caution">
    <text evidence="22">The sequence shown here is derived from an EMBL/GenBank/DDBJ whole genome shotgun (WGS) entry which is preliminary data.</text>
</comment>
<evidence type="ECO:0000256" key="1">
    <source>
        <dbReference type="ARBA" id="ARBA00004170"/>
    </source>
</evidence>
<name>A0A9P6JWY3_9AGAR</name>
<dbReference type="GO" id="GO:0016126">
    <property type="term" value="P:sterol biosynthetic process"/>
    <property type="evidence" value="ECO:0007669"/>
    <property type="project" value="UniProtKB-KW"/>
</dbReference>